<dbReference type="EMBL" id="AEYP01041279">
    <property type="status" value="NOT_ANNOTATED_CDS"/>
    <property type="molecule type" value="Genomic_DNA"/>
</dbReference>
<organism evidence="2">
    <name type="scientific">Mustela putorius furo</name>
    <name type="common">European domestic ferret</name>
    <name type="synonym">Mustela furo</name>
    <dbReference type="NCBI Taxonomy" id="9669"/>
    <lineage>
        <taxon>Eukaryota</taxon>
        <taxon>Metazoa</taxon>
        <taxon>Chordata</taxon>
        <taxon>Craniata</taxon>
        <taxon>Vertebrata</taxon>
        <taxon>Euteleostomi</taxon>
        <taxon>Mammalia</taxon>
        <taxon>Eutheria</taxon>
        <taxon>Laurasiatheria</taxon>
        <taxon>Carnivora</taxon>
        <taxon>Caniformia</taxon>
        <taxon>Musteloidea</taxon>
        <taxon>Mustelidae</taxon>
        <taxon>Mustelinae</taxon>
        <taxon>Mustela</taxon>
    </lineage>
</organism>
<feature type="compositionally biased region" description="Polar residues" evidence="1">
    <location>
        <begin position="15"/>
        <end position="30"/>
    </location>
</feature>
<sequence>EGADPTAQKIGHCLNSPTPTGPADSSGNSRRCQHGEKGGLQPLPTPDPLSLSPNPSPAPQAAECSPAQLNRPPAALPHGSINPLLTAAADWEPLPLWSPGGQRRGSDPQRPQRPHAVLPPSPQGSSLPPSSLPLWKVHRSPESPSRCNLAPHSRGFSRHRRLPTLALPRRKGDEKAPGLNLGYKLCFLGFREPGGRSESRRRLPGRGEAGVCEGEPAHLELGRGLLGASPTPSTRASAPRDLRSPRGAPAPARYSRGAAGLGAVPCALLGSLPRLGATPGR</sequence>
<reference evidence="2" key="1">
    <citation type="submission" date="2024-06" db="UniProtKB">
        <authorList>
            <consortium name="Ensembl"/>
        </authorList>
    </citation>
    <scope>IDENTIFICATION</scope>
</reference>
<evidence type="ECO:0000256" key="1">
    <source>
        <dbReference type="SAM" id="MobiDB-lite"/>
    </source>
</evidence>
<dbReference type="Ensembl" id="ENSMPUT00000012014.1">
    <property type="protein sequence ID" value="ENSMPUP00000011821.1"/>
    <property type="gene ID" value="ENSMPUG00000011911.1"/>
</dbReference>
<feature type="region of interest" description="Disordered" evidence="1">
    <location>
        <begin position="1"/>
        <end position="81"/>
    </location>
</feature>
<dbReference type="HOGENOM" id="CLU_992240_0_0_1"/>
<protein>
    <submittedName>
        <fullName evidence="2">Uncharacterized protein</fullName>
    </submittedName>
</protein>
<feature type="region of interest" description="Disordered" evidence="1">
    <location>
        <begin position="194"/>
        <end position="255"/>
    </location>
</feature>
<dbReference type="AlphaFoldDB" id="M3YKG4"/>
<accession>M3YKG4</accession>
<dbReference type="EMBL" id="AEYP01041278">
    <property type="status" value="NOT_ANNOTATED_CDS"/>
    <property type="molecule type" value="Genomic_DNA"/>
</dbReference>
<name>M3YKG4_MUSPF</name>
<feature type="region of interest" description="Disordered" evidence="1">
    <location>
        <begin position="93"/>
        <end position="177"/>
    </location>
</feature>
<evidence type="ECO:0000313" key="2">
    <source>
        <dbReference type="Ensembl" id="ENSMPUP00000011821.1"/>
    </source>
</evidence>
<feature type="compositionally biased region" description="Low complexity" evidence="1">
    <location>
        <begin position="123"/>
        <end position="134"/>
    </location>
</feature>
<dbReference type="InParanoid" id="M3YKG4"/>
<proteinExistence type="predicted"/>